<comment type="caution">
    <text evidence="2">The sequence shown here is derived from an EMBL/GenBank/DDBJ whole genome shotgun (WGS) entry which is preliminary data.</text>
</comment>
<evidence type="ECO:0008006" key="4">
    <source>
        <dbReference type="Google" id="ProtNLM"/>
    </source>
</evidence>
<dbReference type="Proteomes" id="UP001430953">
    <property type="component" value="Unassembled WGS sequence"/>
</dbReference>
<evidence type="ECO:0000256" key="1">
    <source>
        <dbReference type="SAM" id="MobiDB-lite"/>
    </source>
</evidence>
<evidence type="ECO:0000313" key="2">
    <source>
        <dbReference type="EMBL" id="KAL0101253.1"/>
    </source>
</evidence>
<reference evidence="2 3" key="1">
    <citation type="submission" date="2023-03" db="EMBL/GenBank/DDBJ databases">
        <title>High recombination rates correlate with genetic variation in Cardiocondyla obscurior ants.</title>
        <authorList>
            <person name="Errbii M."/>
        </authorList>
    </citation>
    <scope>NUCLEOTIDE SEQUENCE [LARGE SCALE GENOMIC DNA]</scope>
    <source>
        <strain evidence="2">Alpha-2009</strain>
        <tissue evidence="2">Whole body</tissue>
    </source>
</reference>
<gene>
    <name evidence="2" type="ORF">PUN28_018802</name>
</gene>
<accession>A0AAW2ECZ4</accession>
<dbReference type="EMBL" id="JADYXP020000024">
    <property type="protein sequence ID" value="KAL0101253.1"/>
    <property type="molecule type" value="Genomic_DNA"/>
</dbReference>
<organism evidence="2 3">
    <name type="scientific">Cardiocondyla obscurior</name>
    <dbReference type="NCBI Taxonomy" id="286306"/>
    <lineage>
        <taxon>Eukaryota</taxon>
        <taxon>Metazoa</taxon>
        <taxon>Ecdysozoa</taxon>
        <taxon>Arthropoda</taxon>
        <taxon>Hexapoda</taxon>
        <taxon>Insecta</taxon>
        <taxon>Pterygota</taxon>
        <taxon>Neoptera</taxon>
        <taxon>Endopterygota</taxon>
        <taxon>Hymenoptera</taxon>
        <taxon>Apocrita</taxon>
        <taxon>Aculeata</taxon>
        <taxon>Formicoidea</taxon>
        <taxon>Formicidae</taxon>
        <taxon>Myrmicinae</taxon>
        <taxon>Cardiocondyla</taxon>
    </lineage>
</organism>
<dbReference type="AlphaFoldDB" id="A0AAW2ECZ4"/>
<evidence type="ECO:0000313" key="3">
    <source>
        <dbReference type="Proteomes" id="UP001430953"/>
    </source>
</evidence>
<sequence>MRVKYTITRQSATNADKLIMPTVSPLSRPDFNKSQVESTPRGILMKFSHLIENSTNNRQKKKKKKFRDRDKRNISYRRLKKHK</sequence>
<proteinExistence type="predicted"/>
<protein>
    <recommendedName>
        <fullName evidence="4">Mitochondrial mRNA-processing protein COX24 C-terminal domain-containing protein</fullName>
    </recommendedName>
</protein>
<feature type="region of interest" description="Disordered" evidence="1">
    <location>
        <begin position="49"/>
        <end position="83"/>
    </location>
</feature>
<name>A0AAW2ECZ4_9HYME</name>
<keyword evidence="3" id="KW-1185">Reference proteome</keyword>
<feature type="compositionally biased region" description="Basic residues" evidence="1">
    <location>
        <begin position="74"/>
        <end position="83"/>
    </location>
</feature>